<sequence>MDLLQLPSISDDELDYDLDVPADGANATLKTQRASNNNEAQKETSTAKKVLFVDASKNRKRRSQENAWPNSADEKEDSDREWPSGEEEEGADAFEGRLAGRVKRVASRTDDEAEQNNAAERFGEILGCGKPSSTRRKLSDAALEALYNSLDADPDDGNLRFNALFVHCPSVDQMNTFDISRIFAEFDPQTVRSLEGVVRSSVFVVTFESPFDVAQFLLDNSKPLRRIRAARKPEEGELVESEDEEEGQVKEEDGDDVAVVKEAVSKPKRSESDVVEVNVQSVKVPPGKWRVVVKHVPDNKLVLVRIATGLQIRTAVIASRNCAQQTPEGQFDDGSNFKNTKIRPGLNVFDEKGNELDWDYEHDTRFFEEGDWATDKMPVGYTKESGTAQTTDAAEQAKAIEAHVKGMKIRSRGRGAKKFLQALASDDDE</sequence>
<reference evidence="2 3" key="1">
    <citation type="submission" date="2024-10" db="EMBL/GenBank/DDBJ databases">
        <authorList>
            <person name="Kim D."/>
        </authorList>
    </citation>
    <scope>NUCLEOTIDE SEQUENCE [LARGE SCALE GENOMIC DNA]</scope>
    <source>
        <strain evidence="2">Taebaek</strain>
    </source>
</reference>
<proteinExistence type="predicted"/>
<dbReference type="AlphaFoldDB" id="A0ABD2IZB5"/>
<evidence type="ECO:0000313" key="3">
    <source>
        <dbReference type="Proteomes" id="UP001620645"/>
    </source>
</evidence>
<gene>
    <name evidence="2" type="ORF">niasHS_010643</name>
</gene>
<name>A0ABD2IZB5_HETSC</name>
<comment type="caution">
    <text evidence="2">The sequence shown here is derived from an EMBL/GenBank/DDBJ whole genome shotgun (WGS) entry which is preliminary data.</text>
</comment>
<dbReference type="Proteomes" id="UP001620645">
    <property type="component" value="Unassembled WGS sequence"/>
</dbReference>
<protein>
    <recommendedName>
        <fullName evidence="4">RRM domain-containing protein</fullName>
    </recommendedName>
</protein>
<feature type="region of interest" description="Disordered" evidence="1">
    <location>
        <begin position="1"/>
        <end position="97"/>
    </location>
</feature>
<evidence type="ECO:0000313" key="2">
    <source>
        <dbReference type="EMBL" id="KAL3082841.1"/>
    </source>
</evidence>
<evidence type="ECO:0000256" key="1">
    <source>
        <dbReference type="SAM" id="MobiDB-lite"/>
    </source>
</evidence>
<accession>A0ABD2IZB5</accession>
<feature type="region of interest" description="Disordered" evidence="1">
    <location>
        <begin position="232"/>
        <end position="255"/>
    </location>
</feature>
<dbReference type="EMBL" id="JBICCN010000254">
    <property type="protein sequence ID" value="KAL3082841.1"/>
    <property type="molecule type" value="Genomic_DNA"/>
</dbReference>
<feature type="compositionally biased region" description="Polar residues" evidence="1">
    <location>
        <begin position="28"/>
        <end position="39"/>
    </location>
</feature>
<feature type="compositionally biased region" description="Acidic residues" evidence="1">
    <location>
        <begin position="236"/>
        <end position="255"/>
    </location>
</feature>
<evidence type="ECO:0008006" key="4">
    <source>
        <dbReference type="Google" id="ProtNLM"/>
    </source>
</evidence>
<feature type="compositionally biased region" description="Acidic residues" evidence="1">
    <location>
        <begin position="10"/>
        <end position="20"/>
    </location>
</feature>
<keyword evidence="3" id="KW-1185">Reference proteome</keyword>
<organism evidence="2 3">
    <name type="scientific">Heterodera schachtii</name>
    <name type="common">Sugarbeet cyst nematode worm</name>
    <name type="synonym">Tylenchus schachtii</name>
    <dbReference type="NCBI Taxonomy" id="97005"/>
    <lineage>
        <taxon>Eukaryota</taxon>
        <taxon>Metazoa</taxon>
        <taxon>Ecdysozoa</taxon>
        <taxon>Nematoda</taxon>
        <taxon>Chromadorea</taxon>
        <taxon>Rhabditida</taxon>
        <taxon>Tylenchina</taxon>
        <taxon>Tylenchomorpha</taxon>
        <taxon>Tylenchoidea</taxon>
        <taxon>Heteroderidae</taxon>
        <taxon>Heteroderinae</taxon>
        <taxon>Heterodera</taxon>
    </lineage>
</organism>